<sequence length="406" mass="46317">MSTLRKDSKPLTMSSSCIDATILNCARARPKGLNPGKQITHIKQLQHSVACHIRICSSFYSRKKEHGILLLEELEHEHAKLKVNSTKSIVLTKKKDTCEASHKKKNIDVVIDQKHIRRSEGDDADPRIPKRSDGAHEAEARAGRNRKLVRVEKYNKTTHLAAGFYFITLVAKDAATDVHKTFQTRVDEEALGQFMLTCHIARLREDPKISPNYAFFEDDLPEFPTENPFQNTKPFHMLTESELQDNYDWIHLYVELATGTSKRGGMSPEYMSTLNIVEVAMDTTEDANGEGLNAKKAIFYIRYVDSEDVDRIAIVRRAFDEQTGCFSLVGRKRKNCFLKFGLRSETIPKSCFLSSETIPTKRKIRSALRLGVCKPWRFSSHRLHKVFKNSGLGLARSRRPHKTRSN</sequence>
<evidence type="ECO:0000313" key="2">
    <source>
        <dbReference type="EMBL" id="VVB09420.1"/>
    </source>
</evidence>
<dbReference type="NCBIfam" id="TIGR01572">
    <property type="entry name" value="A_thl_para_3677"/>
    <property type="match status" value="1"/>
</dbReference>
<name>A0A565C724_9BRAS</name>
<dbReference type="InterPro" id="IPR006462">
    <property type="entry name" value="MS5"/>
</dbReference>
<gene>
    <name evidence="2" type="ORF">ANE_LOCUS19864</name>
</gene>
<dbReference type="PANTHER" id="PTHR31260">
    <property type="entry name" value="CYSTATIN/MONELLIN SUPERFAMILY PROTEIN"/>
    <property type="match status" value="1"/>
</dbReference>
<dbReference type="Pfam" id="PF04776">
    <property type="entry name" value="protein_MS5"/>
    <property type="match status" value="1"/>
</dbReference>
<feature type="region of interest" description="Disordered" evidence="1">
    <location>
        <begin position="116"/>
        <end position="142"/>
    </location>
</feature>
<protein>
    <submittedName>
        <fullName evidence="2">Uncharacterized protein</fullName>
    </submittedName>
</protein>
<dbReference type="Proteomes" id="UP000489600">
    <property type="component" value="Unassembled WGS sequence"/>
</dbReference>
<keyword evidence="3" id="KW-1185">Reference proteome</keyword>
<dbReference type="OrthoDB" id="1109063at2759"/>
<evidence type="ECO:0000256" key="1">
    <source>
        <dbReference type="SAM" id="MobiDB-lite"/>
    </source>
</evidence>
<organism evidence="2 3">
    <name type="scientific">Arabis nemorensis</name>
    <dbReference type="NCBI Taxonomy" id="586526"/>
    <lineage>
        <taxon>Eukaryota</taxon>
        <taxon>Viridiplantae</taxon>
        <taxon>Streptophyta</taxon>
        <taxon>Embryophyta</taxon>
        <taxon>Tracheophyta</taxon>
        <taxon>Spermatophyta</taxon>
        <taxon>Magnoliopsida</taxon>
        <taxon>eudicotyledons</taxon>
        <taxon>Gunneridae</taxon>
        <taxon>Pentapetalae</taxon>
        <taxon>rosids</taxon>
        <taxon>malvids</taxon>
        <taxon>Brassicales</taxon>
        <taxon>Brassicaceae</taxon>
        <taxon>Arabideae</taxon>
        <taxon>Arabis</taxon>
    </lineage>
</organism>
<reference evidence="2" key="1">
    <citation type="submission" date="2019-07" db="EMBL/GenBank/DDBJ databases">
        <authorList>
            <person name="Dittberner H."/>
        </authorList>
    </citation>
    <scope>NUCLEOTIDE SEQUENCE [LARGE SCALE GENOMIC DNA]</scope>
</reference>
<dbReference type="PANTHER" id="PTHR31260:SF28">
    <property type="entry name" value="CYSTATIN DOMAIN PROTEIN"/>
    <property type="match status" value="1"/>
</dbReference>
<dbReference type="EMBL" id="CABITT030000006">
    <property type="protein sequence ID" value="VVB09420.1"/>
    <property type="molecule type" value="Genomic_DNA"/>
</dbReference>
<accession>A0A565C724</accession>
<comment type="caution">
    <text evidence="2">The sequence shown here is derived from an EMBL/GenBank/DDBJ whole genome shotgun (WGS) entry which is preliminary data.</text>
</comment>
<dbReference type="AlphaFoldDB" id="A0A565C724"/>
<proteinExistence type="predicted"/>
<evidence type="ECO:0000313" key="3">
    <source>
        <dbReference type="Proteomes" id="UP000489600"/>
    </source>
</evidence>